<evidence type="ECO:0000256" key="1">
    <source>
        <dbReference type="SAM" id="Phobius"/>
    </source>
</evidence>
<accession>A0A926JPD4</accession>
<proteinExistence type="predicted"/>
<organism evidence="2 3">
    <name type="scientific">Sinomicrobium weinanense</name>
    <dbReference type="NCBI Taxonomy" id="2842200"/>
    <lineage>
        <taxon>Bacteria</taxon>
        <taxon>Pseudomonadati</taxon>
        <taxon>Bacteroidota</taxon>
        <taxon>Flavobacteriia</taxon>
        <taxon>Flavobacteriales</taxon>
        <taxon>Flavobacteriaceae</taxon>
        <taxon>Sinomicrobium</taxon>
    </lineage>
</organism>
<protein>
    <submittedName>
        <fullName evidence="2">DUF4907 domain-containing protein</fullName>
    </submittedName>
</protein>
<keyword evidence="1" id="KW-1133">Transmembrane helix</keyword>
<keyword evidence="1" id="KW-0472">Membrane</keyword>
<reference evidence="2 3" key="1">
    <citation type="submission" date="2020-09" db="EMBL/GenBank/DDBJ databases">
        <title>Sinomicrobium weinanense sp. nov., a halophilic bacteria isolated from saline-alkali soil.</title>
        <authorList>
            <person name="Wu P."/>
            <person name="Ren H."/>
            <person name="Mei Y."/>
            <person name="Liang Y."/>
            <person name="Chen Z."/>
        </authorList>
    </citation>
    <scope>NUCLEOTIDE SEQUENCE [LARGE SCALE GENOMIC DNA]</scope>
    <source>
        <strain evidence="2 3">FJxs</strain>
    </source>
</reference>
<name>A0A926JPD4_9FLAO</name>
<comment type="caution">
    <text evidence="2">The sequence shown here is derived from an EMBL/GenBank/DDBJ whole genome shotgun (WGS) entry which is preliminary data.</text>
</comment>
<evidence type="ECO:0000313" key="3">
    <source>
        <dbReference type="Proteomes" id="UP000653730"/>
    </source>
</evidence>
<dbReference type="EMBL" id="JACVDC010000005">
    <property type="protein sequence ID" value="MBC9795020.1"/>
    <property type="molecule type" value="Genomic_DNA"/>
</dbReference>
<dbReference type="Proteomes" id="UP000653730">
    <property type="component" value="Unassembled WGS sequence"/>
</dbReference>
<dbReference type="AlphaFoldDB" id="A0A926JPD4"/>
<dbReference type="InterPro" id="IPR032593">
    <property type="entry name" value="DUF4907"/>
</dbReference>
<keyword evidence="1" id="KW-0812">Transmembrane</keyword>
<dbReference type="RefSeq" id="WP_187964169.1">
    <property type="nucleotide sequence ID" value="NZ_JACVDC010000005.1"/>
</dbReference>
<sequence>MRKSILIPGIILAIGIAGMVLLYPGKKEGITVEVYEVPGGYGYLVKNDSKVLIRQDMIPSIQQISPFCSYDDAKAVAALVKRKMLRNEHPAITKEELKALHVQIKCLDLAE</sequence>
<feature type="transmembrane region" description="Helical" evidence="1">
    <location>
        <begin position="6"/>
        <end position="23"/>
    </location>
</feature>
<keyword evidence="3" id="KW-1185">Reference proteome</keyword>
<gene>
    <name evidence="2" type="ORF">IBL28_03505</name>
</gene>
<dbReference type="Pfam" id="PF16250">
    <property type="entry name" value="DUF4907"/>
    <property type="match status" value="1"/>
</dbReference>
<evidence type="ECO:0000313" key="2">
    <source>
        <dbReference type="EMBL" id="MBC9795020.1"/>
    </source>
</evidence>